<evidence type="ECO:0000313" key="3">
    <source>
        <dbReference type="Proteomes" id="UP000815325"/>
    </source>
</evidence>
<dbReference type="EMBL" id="MU069840">
    <property type="protein sequence ID" value="KAF5832934.1"/>
    <property type="molecule type" value="Genomic_DNA"/>
</dbReference>
<dbReference type="Proteomes" id="UP000815325">
    <property type="component" value="Unassembled WGS sequence"/>
</dbReference>
<comment type="caution">
    <text evidence="2">The sequence shown here is derived from an EMBL/GenBank/DDBJ whole genome shotgun (WGS) entry which is preliminary data.</text>
</comment>
<proteinExistence type="predicted"/>
<gene>
    <name evidence="2" type="ORF">DUNSADRAFT_11014</name>
</gene>
<evidence type="ECO:0008006" key="4">
    <source>
        <dbReference type="Google" id="ProtNLM"/>
    </source>
</evidence>
<name>A0ABQ7GE96_DUNSA</name>
<sequence>MARVRPRSHQSTPAGKPTDQHQKAPAPQPQHTDQQAVETKDPQPDTVIDLTKEEDEQSEQEDGVQEVQDVHGNKRRRVSDGTAQGLTPGANDSLHQQVR</sequence>
<reference evidence="2" key="1">
    <citation type="submission" date="2017-08" db="EMBL/GenBank/DDBJ databases">
        <authorList>
            <person name="Polle J.E."/>
            <person name="Barry K."/>
            <person name="Cushman J."/>
            <person name="Schmutz J."/>
            <person name="Tran D."/>
            <person name="Hathwaick L.T."/>
            <person name="Yim W.C."/>
            <person name="Jenkins J."/>
            <person name="Mckie-Krisberg Z.M."/>
            <person name="Prochnik S."/>
            <person name="Lindquist E."/>
            <person name="Dockter R.B."/>
            <person name="Adam C."/>
            <person name="Molina H."/>
            <person name="Bunkerborg J."/>
            <person name="Jin E."/>
            <person name="Buchheim M."/>
            <person name="Magnuson J."/>
        </authorList>
    </citation>
    <scope>NUCLEOTIDE SEQUENCE</scope>
    <source>
        <strain evidence="2">CCAP 19/18</strain>
    </source>
</reference>
<organism evidence="2 3">
    <name type="scientific">Dunaliella salina</name>
    <name type="common">Green alga</name>
    <name type="synonym">Protococcus salinus</name>
    <dbReference type="NCBI Taxonomy" id="3046"/>
    <lineage>
        <taxon>Eukaryota</taxon>
        <taxon>Viridiplantae</taxon>
        <taxon>Chlorophyta</taxon>
        <taxon>core chlorophytes</taxon>
        <taxon>Chlorophyceae</taxon>
        <taxon>CS clade</taxon>
        <taxon>Chlamydomonadales</taxon>
        <taxon>Dunaliellaceae</taxon>
        <taxon>Dunaliella</taxon>
    </lineage>
</organism>
<feature type="compositionally biased region" description="Acidic residues" evidence="1">
    <location>
        <begin position="52"/>
        <end position="64"/>
    </location>
</feature>
<evidence type="ECO:0000256" key="1">
    <source>
        <dbReference type="SAM" id="MobiDB-lite"/>
    </source>
</evidence>
<keyword evidence="3" id="KW-1185">Reference proteome</keyword>
<protein>
    <recommendedName>
        <fullName evidence="4">GAGE domain-containing protein</fullName>
    </recommendedName>
</protein>
<evidence type="ECO:0000313" key="2">
    <source>
        <dbReference type="EMBL" id="KAF5832934.1"/>
    </source>
</evidence>
<accession>A0ABQ7GE96</accession>
<feature type="region of interest" description="Disordered" evidence="1">
    <location>
        <begin position="1"/>
        <end position="99"/>
    </location>
</feature>